<dbReference type="EMBL" id="UYSG01011402">
    <property type="protein sequence ID" value="VDL62224.1"/>
    <property type="molecule type" value="Genomic_DNA"/>
</dbReference>
<dbReference type="AlphaFoldDB" id="A0A158QG07"/>
<evidence type="ECO:0000313" key="5">
    <source>
        <dbReference type="WBParaSite" id="HDID_0000980701-mRNA-1"/>
    </source>
</evidence>
<dbReference type="OrthoDB" id="10026202at2759"/>
<dbReference type="PANTHER" id="PTHR13388">
    <property type="entry name" value="DETONATOR, ISOFORM E"/>
    <property type="match status" value="1"/>
</dbReference>
<evidence type="ECO:0000313" key="3">
    <source>
        <dbReference type="EMBL" id="VDL62224.1"/>
    </source>
</evidence>
<feature type="chain" id="PRO_5043135400" evidence="1">
    <location>
        <begin position="25"/>
        <end position="551"/>
    </location>
</feature>
<sequence length="551" mass="61594">MTTMILLELFSIVWIVLVADESLAIDVLNTRFLPNGAAFFTDIGSTKETSIYMQDFASTGNVDDVSLNINVGNLRVNASINPDANSFPNQPLTTVHLFQKELWEDDPTLHFLCHSLITPEFLMNVNNRHMSTCCIMKVIASNRHFFTGCLIDNLSLNNRSTCHASIHIENRAWNDSLNNELDVSYRINTVQYVKSNTVNLLMDSAALSRQCWTPLATQMSNFKFLSKISLKKVQRDEIREIGRNIRLDIPARRLKNGEYFNVPVRVKQHTNIADFTLRRFVRVVWPWETDESSSNSRDANVRFLKLNNGFSAWDISQRHIPSLKGNVTEVVARYRETAIDPIPSDHFRDDPIIYKLLFRVVPPPKDSSGRIGPRFLWSLISLSRRNTADQSASGSPIVTRLNIESFEFKHLALVIKSTSLVNTAVLSGYPIRRPVWVYALTHGNELRDVTSTSTCHTSDDSVAHFPKDSCSAGLVFSGGELGGADSLSLVAKVDRTSADESITVWYPQQPQGVTLVAESPRGGPTAVPFAPTETLTSGYSTSSILLRALAE</sequence>
<reference evidence="3 4" key="2">
    <citation type="submission" date="2018-11" db="EMBL/GenBank/DDBJ databases">
        <authorList>
            <consortium name="Pathogen Informatics"/>
        </authorList>
    </citation>
    <scope>NUCLEOTIDE SEQUENCE [LARGE SCALE GENOMIC DNA]</scope>
</reference>
<dbReference type="InterPro" id="IPR026307">
    <property type="entry name" value="TMEM132"/>
</dbReference>
<dbReference type="Proteomes" id="UP000274504">
    <property type="component" value="Unassembled WGS sequence"/>
</dbReference>
<proteinExistence type="predicted"/>
<evidence type="ECO:0000259" key="2">
    <source>
        <dbReference type="Pfam" id="PF16070"/>
    </source>
</evidence>
<dbReference type="WBParaSite" id="HDID_0000980701-mRNA-1">
    <property type="protein sequence ID" value="HDID_0000980701-mRNA-1"/>
    <property type="gene ID" value="HDID_0000980701"/>
</dbReference>
<dbReference type="STRING" id="6216.A0A158QG07"/>
<dbReference type="Pfam" id="PF16070">
    <property type="entry name" value="Ig_TMEM132_4th"/>
    <property type="match status" value="1"/>
</dbReference>
<name>A0A158QG07_HYMDI</name>
<keyword evidence="1" id="KW-0732">Signal</keyword>
<evidence type="ECO:0000313" key="4">
    <source>
        <dbReference type="Proteomes" id="UP000274504"/>
    </source>
</evidence>
<protein>
    <submittedName>
        <fullName evidence="5">TMEM132 domain-containing protein</fullName>
    </submittedName>
</protein>
<dbReference type="PANTHER" id="PTHR13388:SF11">
    <property type="entry name" value="DETONATOR, ISOFORM E"/>
    <property type="match status" value="1"/>
</dbReference>
<dbReference type="InterPro" id="IPR031437">
    <property type="entry name" value="Ig_TMEM132_4th"/>
</dbReference>
<reference evidence="5" key="1">
    <citation type="submission" date="2016-04" db="UniProtKB">
        <authorList>
            <consortium name="WormBaseParasite"/>
        </authorList>
    </citation>
    <scope>IDENTIFICATION</scope>
</reference>
<organism evidence="5">
    <name type="scientific">Hymenolepis diminuta</name>
    <name type="common">Rat tapeworm</name>
    <dbReference type="NCBI Taxonomy" id="6216"/>
    <lineage>
        <taxon>Eukaryota</taxon>
        <taxon>Metazoa</taxon>
        <taxon>Spiralia</taxon>
        <taxon>Lophotrochozoa</taxon>
        <taxon>Platyhelminthes</taxon>
        <taxon>Cestoda</taxon>
        <taxon>Eucestoda</taxon>
        <taxon>Cyclophyllidea</taxon>
        <taxon>Hymenolepididae</taxon>
        <taxon>Hymenolepis</taxon>
    </lineage>
</organism>
<evidence type="ECO:0000256" key="1">
    <source>
        <dbReference type="SAM" id="SignalP"/>
    </source>
</evidence>
<feature type="domain" description="Transmembrane protein family 132 fourth" evidence="2">
    <location>
        <begin position="412"/>
        <end position="508"/>
    </location>
</feature>
<feature type="signal peptide" evidence="1">
    <location>
        <begin position="1"/>
        <end position="24"/>
    </location>
</feature>
<gene>
    <name evidence="3" type="ORF">HDID_LOCUS9805</name>
</gene>
<accession>A0A158QG07</accession>